<keyword evidence="4" id="KW-0408">Iron</keyword>
<comment type="subcellular location">
    <subcellularLocation>
        <location evidence="2">Cell envelope</location>
    </subcellularLocation>
</comment>
<comment type="similarity">
    <text evidence="3">Belongs to the prokaryotic molybdopterin-containing oxidoreductase family.</text>
</comment>
<accession>A0A5S9M7S9</accession>
<keyword evidence="5" id="KW-0560">Oxidoreductase</keyword>
<evidence type="ECO:0000256" key="4">
    <source>
        <dbReference type="ARBA" id="ARBA00022485"/>
    </source>
</evidence>
<dbReference type="PANTHER" id="PTHR43598">
    <property type="entry name" value="TUNGSTEN-CONTAINING FORMYLMETHANOFURAN DEHYDROGENASE 2 SUBUNIT B"/>
    <property type="match status" value="1"/>
</dbReference>
<evidence type="ECO:0000313" key="7">
    <source>
        <dbReference type="EMBL" id="BBP89620.1"/>
    </source>
</evidence>
<evidence type="ECO:0000256" key="2">
    <source>
        <dbReference type="ARBA" id="ARBA00004196"/>
    </source>
</evidence>
<dbReference type="PANTHER" id="PTHR43598:SF5">
    <property type="entry name" value="DMSO REDUCTASE CHAIN A"/>
    <property type="match status" value="1"/>
</dbReference>
<dbReference type="Gene3D" id="3.40.50.740">
    <property type="match status" value="1"/>
</dbReference>
<evidence type="ECO:0000256" key="5">
    <source>
        <dbReference type="ARBA" id="ARBA00023002"/>
    </source>
</evidence>
<evidence type="ECO:0000256" key="1">
    <source>
        <dbReference type="ARBA" id="ARBA00001966"/>
    </source>
</evidence>
<dbReference type="EMBL" id="AP021906">
    <property type="protein sequence ID" value="BBP89620.1"/>
    <property type="molecule type" value="Genomic_DNA"/>
</dbReference>
<comment type="cofactor">
    <cofactor evidence="1">
        <name>[4Fe-4S] cluster</name>
        <dbReference type="ChEBI" id="CHEBI:49883"/>
    </cofactor>
</comment>
<dbReference type="InterPro" id="IPR006656">
    <property type="entry name" value="Mopterin_OxRdtase"/>
</dbReference>
<keyword evidence="4" id="KW-0411">Iron-sulfur</keyword>
<dbReference type="GO" id="GO:0016491">
    <property type="term" value="F:oxidoreductase activity"/>
    <property type="evidence" value="ECO:0007669"/>
    <property type="project" value="UniProtKB-KW"/>
</dbReference>
<evidence type="ECO:0000256" key="3">
    <source>
        <dbReference type="ARBA" id="ARBA00010312"/>
    </source>
</evidence>
<reference evidence="7 8" key="1">
    <citation type="submission" date="2019-12" db="EMBL/GenBank/DDBJ databases">
        <title>Full genome sequence of a Bacillus safensis strain isolated from commercially available natto in Indonesia.</title>
        <authorList>
            <person name="Yoshida M."/>
            <person name="Uomi M."/>
            <person name="Waturangi D."/>
            <person name="Ekaputri J.J."/>
            <person name="Setiamarga D.H.E."/>
        </authorList>
    </citation>
    <scope>NUCLEOTIDE SEQUENCE [LARGE SCALE GENOMIC DNA]</scope>
    <source>
        <strain evidence="7 8">IDN1</strain>
    </source>
</reference>
<evidence type="ECO:0000259" key="6">
    <source>
        <dbReference type="Pfam" id="PF00384"/>
    </source>
</evidence>
<dbReference type="Proteomes" id="UP000464658">
    <property type="component" value="Chromosome"/>
</dbReference>
<sequence length="366" mass="41167">MAARKRGSKLVVIDPRRTTTAAAADLWISPNHGTDIALILGCLQFLIENHSYDEQFLLQWTNAPFLVDKRTGKFLRPAHHQPYEFLVLDQKQKPFKIDTRADPETWSEHILLSGEYENEDVSSETVFSQLLKQVSSFRMEHVEKITGIPAEKLTELGELLSQENPITYYSWNGLEQHVNSSSTNRALCILYSLTGCFDKQGGNIILPSLPVNLIKGQDLLPTSQEQKRLGLDQRPLGAPKISASGYDFVHAVLNESPYYMRGLLSFGGNMVTQNPGTKNMIEALKKLEFHVHVDMFHSPMTKFADIVLPAAHAWESPSLLAGFEGNLQTDQHIQYKPAMSKAPGEARPDLQIIMEIAVEMGYQEEF</sequence>
<keyword evidence="4" id="KW-0004">4Fe-4S</keyword>
<dbReference type="AlphaFoldDB" id="A0A5S9M7S9"/>
<dbReference type="GO" id="GO:0030313">
    <property type="term" value="C:cell envelope"/>
    <property type="evidence" value="ECO:0007669"/>
    <property type="project" value="UniProtKB-SubCell"/>
</dbReference>
<organism evidence="7 8">
    <name type="scientific">Bacillus safensis</name>
    <dbReference type="NCBI Taxonomy" id="561879"/>
    <lineage>
        <taxon>Bacteria</taxon>
        <taxon>Bacillati</taxon>
        <taxon>Bacillota</taxon>
        <taxon>Bacilli</taxon>
        <taxon>Bacillales</taxon>
        <taxon>Bacillaceae</taxon>
        <taxon>Bacillus</taxon>
    </lineage>
</organism>
<protein>
    <recommendedName>
        <fullName evidence="6">Molybdopterin oxidoreductase domain-containing protein</fullName>
    </recommendedName>
</protein>
<dbReference type="Pfam" id="PF00384">
    <property type="entry name" value="Molybdopterin"/>
    <property type="match status" value="1"/>
</dbReference>
<dbReference type="GO" id="GO:0051539">
    <property type="term" value="F:4 iron, 4 sulfur cluster binding"/>
    <property type="evidence" value="ECO:0007669"/>
    <property type="project" value="UniProtKB-KW"/>
</dbReference>
<name>A0A5S9M7S9_BACIA</name>
<proteinExistence type="inferred from homology"/>
<evidence type="ECO:0000313" key="8">
    <source>
        <dbReference type="Proteomes" id="UP000464658"/>
    </source>
</evidence>
<dbReference type="SUPFAM" id="SSF53706">
    <property type="entry name" value="Formate dehydrogenase/DMSO reductase, domains 1-3"/>
    <property type="match status" value="1"/>
</dbReference>
<feature type="domain" description="Molybdopterin oxidoreductase" evidence="6">
    <location>
        <begin position="2"/>
        <end position="357"/>
    </location>
</feature>
<keyword evidence="4" id="KW-0479">Metal-binding</keyword>
<dbReference type="Gene3D" id="3.40.228.10">
    <property type="entry name" value="Dimethylsulfoxide Reductase, domain 2"/>
    <property type="match status" value="1"/>
</dbReference>
<gene>
    <name evidence="7" type="ORF">BsIDN1_32380</name>
</gene>